<proteinExistence type="inferred from homology"/>
<dbReference type="GeneID" id="11532158"/>
<accession>G8C0Y3</accession>
<keyword evidence="6" id="KW-0813">Transport</keyword>
<dbReference type="GO" id="GO:0030134">
    <property type="term" value="C:COPII-coated ER to Golgi transport vesicle"/>
    <property type="evidence" value="ECO:0007669"/>
    <property type="project" value="TreeGrafter"/>
</dbReference>
<keyword evidence="6" id="KW-0333">Golgi apparatus</keyword>
<dbReference type="InterPro" id="IPR039542">
    <property type="entry name" value="Erv_N"/>
</dbReference>
<dbReference type="GO" id="GO:0005789">
    <property type="term" value="C:endoplasmic reticulum membrane"/>
    <property type="evidence" value="ECO:0007669"/>
    <property type="project" value="UniProtKB-SubCell"/>
</dbReference>
<dbReference type="PANTHER" id="PTHR10984">
    <property type="entry name" value="ENDOPLASMIC RETICULUM-GOLGI INTERMEDIATE COMPARTMENT PROTEIN"/>
    <property type="match status" value="1"/>
</dbReference>
<dbReference type="Pfam" id="PF07970">
    <property type="entry name" value="COPIIcoated_ERV"/>
    <property type="match status" value="1"/>
</dbReference>
<keyword evidence="3 6" id="KW-0812">Transmembrane</keyword>
<dbReference type="GO" id="GO:0033116">
    <property type="term" value="C:endoplasmic reticulum-Golgi intermediate compartment membrane"/>
    <property type="evidence" value="ECO:0007669"/>
    <property type="project" value="UniProtKB-SubCell"/>
</dbReference>
<gene>
    <name evidence="9" type="primary">TPHA0N00300</name>
    <name evidence="9" type="ordered locus">TPHA_0N00300</name>
</gene>
<protein>
    <recommendedName>
        <fullName evidence="6">Endoplasmic reticulum-Golgi intermediate compartment protein</fullName>
    </recommendedName>
</protein>
<evidence type="ECO:0000313" key="9">
    <source>
        <dbReference type="EMBL" id="CCE65811.1"/>
    </source>
</evidence>
<dbReference type="GO" id="GO:0000139">
    <property type="term" value="C:Golgi membrane"/>
    <property type="evidence" value="ECO:0007669"/>
    <property type="project" value="UniProtKB-SubCell"/>
</dbReference>
<evidence type="ECO:0000259" key="7">
    <source>
        <dbReference type="Pfam" id="PF07970"/>
    </source>
</evidence>
<comment type="similarity">
    <text evidence="2 6">Belongs to the ERGIC family.</text>
</comment>
<evidence type="ECO:0000256" key="3">
    <source>
        <dbReference type="ARBA" id="ARBA00022692"/>
    </source>
</evidence>
<feature type="domain" description="Endoplasmic reticulum vesicle transporter C-terminal" evidence="7">
    <location>
        <begin position="143"/>
        <end position="391"/>
    </location>
</feature>
<evidence type="ECO:0000256" key="5">
    <source>
        <dbReference type="ARBA" id="ARBA00023136"/>
    </source>
</evidence>
<keyword evidence="4 6" id="KW-1133">Transmembrane helix</keyword>
<evidence type="ECO:0000256" key="2">
    <source>
        <dbReference type="ARBA" id="ARBA00005648"/>
    </source>
</evidence>
<evidence type="ECO:0000313" key="10">
    <source>
        <dbReference type="Proteomes" id="UP000005666"/>
    </source>
</evidence>
<dbReference type="STRING" id="1071381.G8C0Y3"/>
<dbReference type="PANTHER" id="PTHR10984:SF25">
    <property type="entry name" value="ENDOPLASMIC RETICULUM-GOLGI INTERMEDIATE COMPARTMENT PROTEIN 3"/>
    <property type="match status" value="1"/>
</dbReference>
<evidence type="ECO:0000259" key="8">
    <source>
        <dbReference type="Pfam" id="PF13850"/>
    </source>
</evidence>
<dbReference type="OrthoDB" id="270930at2759"/>
<dbReference type="Proteomes" id="UP000005666">
    <property type="component" value="Chromosome 14"/>
</dbReference>
<dbReference type="OMA" id="QRHEGCR"/>
<feature type="transmembrane region" description="Helical" evidence="6">
    <location>
        <begin position="369"/>
        <end position="390"/>
    </location>
</feature>
<dbReference type="KEGG" id="tpf:TPHA_0N00300"/>
<feature type="transmembrane region" description="Helical" evidence="6">
    <location>
        <begin position="30"/>
        <end position="50"/>
    </location>
</feature>
<dbReference type="GO" id="GO:0006890">
    <property type="term" value="P:retrograde vesicle-mediated transport, Golgi to endoplasmic reticulum"/>
    <property type="evidence" value="ECO:0007669"/>
    <property type="project" value="TreeGrafter"/>
</dbReference>
<keyword evidence="6" id="KW-0931">ER-Golgi transport</keyword>
<dbReference type="Pfam" id="PF13850">
    <property type="entry name" value="ERGIC_N"/>
    <property type="match status" value="1"/>
</dbReference>
<keyword evidence="10" id="KW-1185">Reference proteome</keyword>
<dbReference type="InterPro" id="IPR012936">
    <property type="entry name" value="Erv_C"/>
</dbReference>
<evidence type="ECO:0000256" key="1">
    <source>
        <dbReference type="ARBA" id="ARBA00004141"/>
    </source>
</evidence>
<dbReference type="HOGENOM" id="CLU_034705_1_0_1"/>
<reference evidence="9 10" key="1">
    <citation type="journal article" date="2011" name="Proc. Natl. Acad. Sci. U.S.A.">
        <title>Evolutionary erosion of yeast sex chromosomes by mating-type switching accidents.</title>
        <authorList>
            <person name="Gordon J.L."/>
            <person name="Armisen D."/>
            <person name="Proux-Wera E."/>
            <person name="Oheigeartaigh S.S."/>
            <person name="Byrne K.P."/>
            <person name="Wolfe K.H."/>
        </authorList>
    </citation>
    <scope>NUCLEOTIDE SEQUENCE [LARGE SCALE GENOMIC DNA]</scope>
    <source>
        <strain evidence="10">ATCC 24235 / CBS 4417 / NBRC 1672 / NRRL Y-8282 / UCD 70-5</strain>
    </source>
</reference>
<dbReference type="GO" id="GO:0006888">
    <property type="term" value="P:endoplasmic reticulum to Golgi vesicle-mediated transport"/>
    <property type="evidence" value="ECO:0007669"/>
    <property type="project" value="UniProtKB-UniRule"/>
</dbReference>
<comment type="function">
    <text evidence="6">Plays a role in transport between endoplasmic reticulum and Golgi.</text>
</comment>
<dbReference type="AlphaFoldDB" id="G8C0Y3"/>
<keyword evidence="5 6" id="KW-0472">Membrane</keyword>
<dbReference type="InterPro" id="IPR045888">
    <property type="entry name" value="Erv"/>
</dbReference>
<dbReference type="EMBL" id="HE612869">
    <property type="protein sequence ID" value="CCE65811.1"/>
    <property type="molecule type" value="Genomic_DNA"/>
</dbReference>
<feature type="domain" description="Endoplasmic reticulum vesicle transporter N-terminal" evidence="8">
    <location>
        <begin position="8"/>
        <end position="97"/>
    </location>
</feature>
<evidence type="ECO:0000256" key="6">
    <source>
        <dbReference type="RuleBase" id="RU369013"/>
    </source>
</evidence>
<sequence>MSEKKTKLAKFDAFSKTDEDVRIRTRLGGIITLGCILTAIYLLGGEWAAFNEVTSVPRLVVDKDRSIDLNMNLDISFPFIPCDIINLDIMDDAGGLQLDILDSGFKKTRLDPNGKQLEFREFDLKDNSKRIVSEKGPNYCGSCYGAIDQSHNDEEGAKKVCCNTCEDVRLAYVTANWAFFDGKNIEQCEDEGYVKRINEHLNEGCRVTGKAKINRVKGNIHFAPGKPMQNSKGHLHDTSLYEKSPNMNFKHIIHHFSFGEPIDRKAKSKGADVLTNPLDDYDVQPNIDTHYHQFSYYMKVVPTRYEYLNRMVVETAQFSVTFHDRPLRGGKDEDHPNTIHARNGIPGVFFFFDISSIKVINNEQITQTWSGFILNCIITIGGVLAVGSMVDRLSYKAQKTYWGKKST</sequence>
<organism evidence="9 10">
    <name type="scientific">Tetrapisispora phaffii (strain ATCC 24235 / CBS 4417 / NBRC 1672 / NRRL Y-8282 / UCD 70-5)</name>
    <name type="common">Yeast</name>
    <name type="synonym">Fabospora phaffii</name>
    <dbReference type="NCBI Taxonomy" id="1071381"/>
    <lineage>
        <taxon>Eukaryota</taxon>
        <taxon>Fungi</taxon>
        <taxon>Dikarya</taxon>
        <taxon>Ascomycota</taxon>
        <taxon>Saccharomycotina</taxon>
        <taxon>Saccharomycetes</taxon>
        <taxon>Saccharomycetales</taxon>
        <taxon>Saccharomycetaceae</taxon>
        <taxon>Tetrapisispora</taxon>
    </lineage>
</organism>
<evidence type="ECO:0000256" key="4">
    <source>
        <dbReference type="ARBA" id="ARBA00022989"/>
    </source>
</evidence>
<keyword evidence="6" id="KW-0256">Endoplasmic reticulum</keyword>
<dbReference type="eggNOG" id="KOG2667">
    <property type="taxonomic scope" value="Eukaryota"/>
</dbReference>
<comment type="subcellular location">
    <subcellularLocation>
        <location evidence="6">Endoplasmic reticulum membrane</location>
        <topology evidence="6">Multi-pass membrane protein</topology>
    </subcellularLocation>
    <subcellularLocation>
        <location evidence="6">Endoplasmic reticulum-Golgi intermediate compartment membrane</location>
        <topology evidence="6">Multi-pass membrane protein</topology>
    </subcellularLocation>
    <subcellularLocation>
        <location evidence="6">Golgi apparatus membrane</location>
        <topology evidence="6">Multi-pass membrane protein</topology>
    </subcellularLocation>
    <subcellularLocation>
        <location evidence="1">Membrane</location>
        <topology evidence="1">Multi-pass membrane protein</topology>
    </subcellularLocation>
</comment>
<dbReference type="RefSeq" id="XP_003688245.1">
    <property type="nucleotide sequence ID" value="XM_003688197.1"/>
</dbReference>
<name>G8C0Y3_TETPH</name>